<reference evidence="3 4" key="1">
    <citation type="submission" date="2016-10" db="EMBL/GenBank/DDBJ databases">
        <authorList>
            <person name="de Groot N.N."/>
        </authorList>
    </citation>
    <scope>NUCLEOTIDE SEQUENCE [LARGE SCALE GENOMIC DNA]</scope>
    <source>
        <strain evidence="3 4">CGMCC 4.2023</strain>
    </source>
</reference>
<dbReference type="EMBL" id="FNVU01000012">
    <property type="protein sequence ID" value="SEG80956.1"/>
    <property type="molecule type" value="Genomic_DNA"/>
</dbReference>
<name>A0A1H6D901_9ACTN</name>
<dbReference type="InterPro" id="IPR011042">
    <property type="entry name" value="6-blade_b-propeller_TolB-like"/>
</dbReference>
<dbReference type="Gene3D" id="2.120.10.30">
    <property type="entry name" value="TolB, C-terminal domain"/>
    <property type="match status" value="2"/>
</dbReference>
<dbReference type="Pfam" id="PF25021">
    <property type="entry name" value="TEN_NHL"/>
    <property type="match status" value="2"/>
</dbReference>
<dbReference type="PANTHER" id="PTHR46388:SF2">
    <property type="entry name" value="NHL REPEAT-CONTAINING PROTEIN 2"/>
    <property type="match status" value="1"/>
</dbReference>
<feature type="compositionally biased region" description="Polar residues" evidence="1">
    <location>
        <begin position="306"/>
        <end position="340"/>
    </location>
</feature>
<dbReference type="Proteomes" id="UP000236754">
    <property type="component" value="Unassembled WGS sequence"/>
</dbReference>
<evidence type="ECO:0000313" key="3">
    <source>
        <dbReference type="EMBL" id="SEG80956.1"/>
    </source>
</evidence>
<dbReference type="Gene3D" id="2.40.10.500">
    <property type="match status" value="1"/>
</dbReference>
<evidence type="ECO:0000313" key="4">
    <source>
        <dbReference type="Proteomes" id="UP000236754"/>
    </source>
</evidence>
<gene>
    <name evidence="3" type="ORF">SAMN05216223_112133</name>
</gene>
<keyword evidence="4" id="KW-1185">Reference proteome</keyword>
<feature type="domain" description="Teneurin NHL" evidence="2">
    <location>
        <begin position="954"/>
        <end position="1041"/>
    </location>
</feature>
<feature type="compositionally biased region" description="Low complexity" evidence="1">
    <location>
        <begin position="1007"/>
        <end position="1020"/>
    </location>
</feature>
<dbReference type="InterPro" id="IPR056822">
    <property type="entry name" value="TEN_NHL"/>
</dbReference>
<evidence type="ECO:0000259" key="2">
    <source>
        <dbReference type="Pfam" id="PF25021"/>
    </source>
</evidence>
<organism evidence="3 4">
    <name type="scientific">Actinacidiphila yanglinensis</name>
    <dbReference type="NCBI Taxonomy" id="310779"/>
    <lineage>
        <taxon>Bacteria</taxon>
        <taxon>Bacillati</taxon>
        <taxon>Actinomycetota</taxon>
        <taxon>Actinomycetes</taxon>
        <taxon>Kitasatosporales</taxon>
        <taxon>Streptomycetaceae</taxon>
        <taxon>Actinacidiphila</taxon>
    </lineage>
</organism>
<feature type="region of interest" description="Disordered" evidence="1">
    <location>
        <begin position="1007"/>
        <end position="1026"/>
    </location>
</feature>
<feature type="region of interest" description="Disordered" evidence="1">
    <location>
        <begin position="286"/>
        <end position="340"/>
    </location>
</feature>
<sequence length="1068" mass="105751">MIGPMIPNLKVRWRPVAAIAVALTVLGLAAAYAIGGSATAATTGQKYSVACPAADQVAPALNANLIANPGAEDHTAVTSLGAPDGDTQDVPDCWVASSPMDAPGAVLESLSSSVPGQTGSRTFYGGYDYDSPQLSIVGISTTAAQTIDVSSLDAGGKAFTLTGAIGGYTTQADYATVTAAFEDAKGTTLGSAVIGPVDAAQRGNVTSLVPEAAAGTVPAGTAQVVVTVASTGVSAGYGIDGRADNLNLTITASGTGQNYTAPCPAADQVTPALNANLIANPGAEDSTAATTLGAPAGDDQTIADCWTSTSPLNAPDGTQESVASSDPGSTGSRVFSGGTSPATTQVAGVVTSGSQVIDISQLKADGQPFKFTGDVGGTAAQGDFAQVVATFQNASGASLGTAGIGPAGAAQRGNATKLLSDGTYGTIPAGTQKILVTILTVAVDNDHSSDGTADDLNLTIGQKSTGQTYTASCPAADQVTPALNANLIANPGAEDYTAATALGAPLGDDQTIADCWTSNSPLNPPDGTQESRTSTYPGVTGSRVFYGGTNPSTVSIPGVTTTDTQSIDVSALGTGNQPFKLSGDLGGYATQGDYATVTAAFQDAKGTSLGSGVIGPVTAIQRNNISSLIHQAWYGTVPDGTAKIVITVATVGVSSGANSDGTADNLSLTVGSDAVPSGPILQTMPYSSVGDAPGTHVDPGTGAVVPNVTPGSLYRPVGLSVGIGSAHAANTKATVRTELQEVDGGSLYVSNTGDNVVAQLRNGDTSILAGSLEDYGDKGDHGKADKATLYQPAGTAADADGDLFIADSGNNVVREVTSDGTIHRFAGTGTAGSNGSSKALDHRLNGPAAVAVDASKNVWISDTRNNQVIEVSSKGTVVRVVGDGRAGYAGDGKSASHARLNQPTGLALDSDGNLYIADSANNLIRRVDAKSGTITTVAGNYTADQASDGLGGFAGDGGAATSARLNDPQGVTVDSAGDLFVADTFNNAIRMITPDGTISTVVNSSAVAGGESSGAAPSASKLHTPSAITVDPSTHLLYIADTHNNAIAQVLGVARSGDAPGPVASATS</sequence>
<evidence type="ECO:0000256" key="1">
    <source>
        <dbReference type="SAM" id="MobiDB-lite"/>
    </source>
</evidence>
<accession>A0A1H6D901</accession>
<feature type="domain" description="Teneurin NHL" evidence="2">
    <location>
        <begin position="889"/>
        <end position="940"/>
    </location>
</feature>
<dbReference type="SUPFAM" id="SSF101898">
    <property type="entry name" value="NHL repeat"/>
    <property type="match status" value="1"/>
</dbReference>
<protein>
    <submittedName>
        <fullName evidence="3">SMP-30/Gluconolaconase/LRE-like region-containing protein</fullName>
    </submittedName>
</protein>
<proteinExistence type="predicted"/>
<dbReference type="PANTHER" id="PTHR46388">
    <property type="entry name" value="NHL REPEAT-CONTAINING PROTEIN 2"/>
    <property type="match status" value="1"/>
</dbReference>
<dbReference type="AlphaFoldDB" id="A0A1H6D901"/>